<dbReference type="AlphaFoldDB" id="A0A9X3ZHX6"/>
<evidence type="ECO:0000256" key="1">
    <source>
        <dbReference type="ARBA" id="ARBA00022679"/>
    </source>
</evidence>
<keyword evidence="2" id="KW-0012">Acyltransferase</keyword>
<accession>A0A9X3ZHX6</accession>
<proteinExistence type="predicted"/>
<dbReference type="EMBL" id="JAPJZI010000001">
    <property type="protein sequence ID" value="MDA5400102.1"/>
    <property type="molecule type" value="Genomic_DNA"/>
</dbReference>
<protein>
    <submittedName>
        <fullName evidence="4">GNAT family N-acetyltransferase</fullName>
    </submittedName>
</protein>
<name>A0A9X3ZHX6_9HYPH</name>
<dbReference type="CDD" id="cd04301">
    <property type="entry name" value="NAT_SF"/>
    <property type="match status" value="1"/>
</dbReference>
<feature type="domain" description="N-acetyltransferase" evidence="3">
    <location>
        <begin position="5"/>
        <end position="146"/>
    </location>
</feature>
<dbReference type="SUPFAM" id="SSF55729">
    <property type="entry name" value="Acyl-CoA N-acyltransferases (Nat)"/>
    <property type="match status" value="1"/>
</dbReference>
<dbReference type="InterPro" id="IPR016181">
    <property type="entry name" value="Acyl_CoA_acyltransferase"/>
</dbReference>
<evidence type="ECO:0000256" key="2">
    <source>
        <dbReference type="ARBA" id="ARBA00023315"/>
    </source>
</evidence>
<reference evidence="4" key="1">
    <citation type="submission" date="2022-11" db="EMBL/GenBank/DDBJ databases">
        <title>Draft genome sequence of Hoeflea poritis E7-10 and Hoeflea prorocentri PM5-8, separated from scleractinian coral Porites lutea and marine dinoflagellate.</title>
        <authorList>
            <person name="Zhang G."/>
            <person name="Wei Q."/>
            <person name="Cai L."/>
        </authorList>
    </citation>
    <scope>NUCLEOTIDE SEQUENCE</scope>
    <source>
        <strain evidence="4">PM5-8</strain>
    </source>
</reference>
<evidence type="ECO:0000259" key="3">
    <source>
        <dbReference type="PROSITE" id="PS51186"/>
    </source>
</evidence>
<comment type="caution">
    <text evidence="4">The sequence shown here is derived from an EMBL/GenBank/DDBJ whole genome shotgun (WGS) entry which is preliminary data.</text>
</comment>
<evidence type="ECO:0000313" key="4">
    <source>
        <dbReference type="EMBL" id="MDA5400102.1"/>
    </source>
</evidence>
<dbReference type="Pfam" id="PF00583">
    <property type="entry name" value="Acetyltransf_1"/>
    <property type="match status" value="1"/>
</dbReference>
<dbReference type="RefSeq" id="WP_267991509.1">
    <property type="nucleotide sequence ID" value="NZ_JAPJZI010000001.1"/>
</dbReference>
<keyword evidence="1" id="KW-0808">Transferase</keyword>
<dbReference type="InterPro" id="IPR050832">
    <property type="entry name" value="Bact_Acetyltransf"/>
</dbReference>
<dbReference type="PANTHER" id="PTHR43877">
    <property type="entry name" value="AMINOALKYLPHOSPHONATE N-ACETYLTRANSFERASE-RELATED-RELATED"/>
    <property type="match status" value="1"/>
</dbReference>
<evidence type="ECO:0000313" key="5">
    <source>
        <dbReference type="Proteomes" id="UP001151234"/>
    </source>
</evidence>
<dbReference type="GO" id="GO:0016747">
    <property type="term" value="F:acyltransferase activity, transferring groups other than amino-acyl groups"/>
    <property type="evidence" value="ECO:0007669"/>
    <property type="project" value="InterPro"/>
</dbReference>
<dbReference type="InterPro" id="IPR000182">
    <property type="entry name" value="GNAT_dom"/>
</dbReference>
<dbReference type="Proteomes" id="UP001151234">
    <property type="component" value="Unassembled WGS sequence"/>
</dbReference>
<dbReference type="PROSITE" id="PS51186">
    <property type="entry name" value="GNAT"/>
    <property type="match status" value="1"/>
</dbReference>
<keyword evidence="5" id="KW-1185">Reference proteome</keyword>
<dbReference type="Gene3D" id="3.40.630.30">
    <property type="match status" value="1"/>
</dbReference>
<organism evidence="4 5">
    <name type="scientific">Hoeflea prorocentri</name>
    <dbReference type="NCBI Taxonomy" id="1922333"/>
    <lineage>
        <taxon>Bacteria</taxon>
        <taxon>Pseudomonadati</taxon>
        <taxon>Pseudomonadota</taxon>
        <taxon>Alphaproteobacteria</taxon>
        <taxon>Hyphomicrobiales</taxon>
        <taxon>Rhizobiaceae</taxon>
        <taxon>Hoeflea</taxon>
    </lineage>
</organism>
<sequence>MTRHVTLRHLQADDLPLLLKVEEGLFDNPIDPAQAAAFLSDPLHELVLAFDGDLAVGMASGCILLHPDKKPSMFVNEVGVRDSHLRQGIGRAVTEKLFEIARARGCQGIWLGTEADNGPALALYRKLRGDELKGVYFGWDGAFDEG</sequence>
<gene>
    <name evidence="4" type="ORF">OQ273_16090</name>
</gene>